<dbReference type="GO" id="GO:0030154">
    <property type="term" value="P:cell differentiation"/>
    <property type="evidence" value="ECO:0007669"/>
    <property type="project" value="UniProtKB-ARBA"/>
</dbReference>
<evidence type="ECO:0000256" key="1">
    <source>
        <dbReference type="ARBA" id="ARBA00004496"/>
    </source>
</evidence>
<keyword evidence="3" id="KW-0677">Repeat</keyword>
<protein>
    <submittedName>
        <fullName evidence="9">Tudor domain-containing protein 5-like isoform X1</fullName>
    </submittedName>
</protein>
<gene>
    <name evidence="9" type="primary">LOC110976416</name>
</gene>
<feature type="region of interest" description="Disordered" evidence="5">
    <location>
        <begin position="1076"/>
        <end position="1139"/>
    </location>
</feature>
<dbReference type="CDD" id="cd08824">
    <property type="entry name" value="LOTUS"/>
    <property type="match status" value="1"/>
</dbReference>
<evidence type="ECO:0000256" key="3">
    <source>
        <dbReference type="ARBA" id="ARBA00022737"/>
    </source>
</evidence>
<dbReference type="KEGG" id="aplc:110976416"/>
<dbReference type="InterPro" id="IPR025605">
    <property type="entry name" value="OST-HTH/LOTUS_dom"/>
</dbReference>
<feature type="compositionally biased region" description="Polar residues" evidence="5">
    <location>
        <begin position="1096"/>
        <end position="1108"/>
    </location>
</feature>
<dbReference type="CDD" id="cd09972">
    <property type="entry name" value="LOTUS_TDRD_OSKAR"/>
    <property type="match status" value="1"/>
</dbReference>
<evidence type="ECO:0000256" key="5">
    <source>
        <dbReference type="SAM" id="MobiDB-lite"/>
    </source>
</evidence>
<feature type="domain" description="HTH OST-type" evidence="7">
    <location>
        <begin position="354"/>
        <end position="428"/>
    </location>
</feature>
<dbReference type="RefSeq" id="XP_022085356.1">
    <property type="nucleotide sequence ID" value="XM_022229664.1"/>
</dbReference>
<dbReference type="PANTHER" id="PTHR22948">
    <property type="entry name" value="TUDOR DOMAIN CONTAINING PROTEIN"/>
    <property type="match status" value="1"/>
</dbReference>
<dbReference type="SUPFAM" id="SSF50199">
    <property type="entry name" value="Staphylococcal nuclease"/>
    <property type="match status" value="1"/>
</dbReference>
<dbReference type="PROSITE" id="PS51644">
    <property type="entry name" value="HTH_OST"/>
    <property type="match status" value="4"/>
</dbReference>
<dbReference type="PROSITE" id="PS50304">
    <property type="entry name" value="TUDOR"/>
    <property type="match status" value="1"/>
</dbReference>
<reference evidence="9" key="1">
    <citation type="submission" date="2025-08" db="UniProtKB">
        <authorList>
            <consortium name="RefSeq"/>
        </authorList>
    </citation>
    <scope>IDENTIFICATION</scope>
</reference>
<feature type="compositionally biased region" description="Polar residues" evidence="5">
    <location>
        <begin position="227"/>
        <end position="240"/>
    </location>
</feature>
<keyword evidence="8" id="KW-1185">Reference proteome</keyword>
<feature type="domain" description="HTH OST-type" evidence="7">
    <location>
        <begin position="462"/>
        <end position="535"/>
    </location>
</feature>
<feature type="compositionally biased region" description="Polar residues" evidence="5">
    <location>
        <begin position="440"/>
        <end position="463"/>
    </location>
</feature>
<keyword evidence="4" id="KW-0744">Spermatogenesis</keyword>
<accession>A0A8B7Y036</accession>
<evidence type="ECO:0000256" key="2">
    <source>
        <dbReference type="ARBA" id="ARBA00022490"/>
    </source>
</evidence>
<evidence type="ECO:0000256" key="4">
    <source>
        <dbReference type="ARBA" id="ARBA00022871"/>
    </source>
</evidence>
<dbReference type="SMART" id="SM00333">
    <property type="entry name" value="TUDOR"/>
    <property type="match status" value="1"/>
</dbReference>
<feature type="region of interest" description="Disordered" evidence="5">
    <location>
        <begin position="436"/>
        <end position="463"/>
    </location>
</feature>
<feature type="compositionally biased region" description="Polar residues" evidence="5">
    <location>
        <begin position="278"/>
        <end position="347"/>
    </location>
</feature>
<dbReference type="GO" id="GO:0007283">
    <property type="term" value="P:spermatogenesis"/>
    <property type="evidence" value="ECO:0007669"/>
    <property type="project" value="UniProtKB-KW"/>
</dbReference>
<evidence type="ECO:0000313" key="9">
    <source>
        <dbReference type="RefSeq" id="XP_022085356.1"/>
    </source>
</evidence>
<keyword evidence="2" id="KW-0963">Cytoplasm</keyword>
<dbReference type="Pfam" id="PF00567">
    <property type="entry name" value="TUDOR"/>
    <property type="match status" value="1"/>
</dbReference>
<comment type="subcellular location">
    <subcellularLocation>
        <location evidence="1">Cytoplasm</location>
    </subcellularLocation>
</comment>
<feature type="compositionally biased region" description="Basic and acidic residues" evidence="5">
    <location>
        <begin position="243"/>
        <end position="253"/>
    </location>
</feature>
<feature type="region of interest" description="Disordered" evidence="5">
    <location>
        <begin position="1277"/>
        <end position="1308"/>
    </location>
</feature>
<dbReference type="InterPro" id="IPR050621">
    <property type="entry name" value="Tudor_domain_containing"/>
</dbReference>
<dbReference type="PANTHER" id="PTHR22948:SF76">
    <property type="entry name" value="FI20010P1-RELATED"/>
    <property type="match status" value="1"/>
</dbReference>
<dbReference type="GO" id="GO:0005737">
    <property type="term" value="C:cytoplasm"/>
    <property type="evidence" value="ECO:0007669"/>
    <property type="project" value="UniProtKB-SubCell"/>
</dbReference>
<dbReference type="SUPFAM" id="SSF63748">
    <property type="entry name" value="Tudor/PWWP/MBT"/>
    <property type="match status" value="1"/>
</dbReference>
<feature type="domain" description="HTH OST-type" evidence="7">
    <location>
        <begin position="7"/>
        <end position="79"/>
    </location>
</feature>
<proteinExistence type="predicted"/>
<dbReference type="Gene3D" id="2.40.50.90">
    <property type="match status" value="1"/>
</dbReference>
<feature type="region of interest" description="Disordered" evidence="5">
    <location>
        <begin position="219"/>
        <end position="347"/>
    </location>
</feature>
<dbReference type="Pfam" id="PF12872">
    <property type="entry name" value="OST-HTH"/>
    <property type="match status" value="4"/>
</dbReference>
<dbReference type="Gene3D" id="2.30.30.140">
    <property type="match status" value="1"/>
</dbReference>
<name>A0A8B7Y036_ACAPL</name>
<dbReference type="GeneID" id="110976416"/>
<evidence type="ECO:0000313" key="8">
    <source>
        <dbReference type="Proteomes" id="UP000694845"/>
    </source>
</evidence>
<dbReference type="Proteomes" id="UP000694845">
    <property type="component" value="Unplaced"/>
</dbReference>
<keyword evidence="4" id="KW-0221">Differentiation</keyword>
<dbReference type="Gene3D" id="3.30.420.610">
    <property type="entry name" value="LOTUS domain-like"/>
    <property type="match status" value="4"/>
</dbReference>
<dbReference type="OrthoDB" id="10052065at2759"/>
<dbReference type="InterPro" id="IPR002999">
    <property type="entry name" value="Tudor"/>
</dbReference>
<feature type="region of interest" description="Disordered" evidence="5">
    <location>
        <begin position="811"/>
        <end position="849"/>
    </location>
</feature>
<feature type="domain" description="Tudor" evidence="6">
    <location>
        <begin position="628"/>
        <end position="687"/>
    </location>
</feature>
<evidence type="ECO:0000259" key="6">
    <source>
        <dbReference type="PROSITE" id="PS50304"/>
    </source>
</evidence>
<feature type="compositionally biased region" description="Low complexity" evidence="5">
    <location>
        <begin position="1296"/>
        <end position="1308"/>
    </location>
</feature>
<feature type="domain" description="HTH OST-type" evidence="7">
    <location>
        <begin position="147"/>
        <end position="220"/>
    </location>
</feature>
<dbReference type="InterPro" id="IPR041966">
    <property type="entry name" value="LOTUS-like"/>
</dbReference>
<organism evidence="8 9">
    <name type="scientific">Acanthaster planci</name>
    <name type="common">Crown-of-thorns starfish</name>
    <dbReference type="NCBI Taxonomy" id="133434"/>
    <lineage>
        <taxon>Eukaryota</taxon>
        <taxon>Metazoa</taxon>
        <taxon>Echinodermata</taxon>
        <taxon>Eleutherozoa</taxon>
        <taxon>Asterozoa</taxon>
        <taxon>Asteroidea</taxon>
        <taxon>Valvatacea</taxon>
        <taxon>Valvatida</taxon>
        <taxon>Acanthasteridae</taxon>
        <taxon>Acanthaster</taxon>
    </lineage>
</organism>
<dbReference type="InterPro" id="IPR035437">
    <property type="entry name" value="SNase_OB-fold_sf"/>
</dbReference>
<sequence length="1308" mass="145968">MSDQAKLKESVKKSIRGLVGSAPLGLTPEEVALDYESFEGRPLPFRQLGYNTCQDFLQDIPDTVRPCWERGQLIVRVVEGESTRHIHSLVSRQKVDVLKCLKKRRGAARAGARTLLTDANAPGRPAGGIALNTRPNTRGPPALSPSVSAYLRNQIKSLLIAHPNGVLNVHFDRLFAEKYGHTISFKKLGFESLAHMCQSMPDFVTLERLRGDEFRIYEKSNHPAVNEPTSDTVSSSTQRTRANKTEHVQRDNVDSSLPDSRKAPLASCSFEDDENFKQKSASNVPRPSNATSHSSTMSKNAGYANSTEQPGRLTEPQSAQRTRPQVTKSSNASQDVSKDVNASSEDGSLTSELFDTKFLQQIRQILERHPEGLWAAYLPDEYKKKYKKALPMMSLGYFSVTELMAAMPEVVAVEREQKQGDWKLYDVRTYKPKTVESAKSKASSSDQNVKANKKLNPNPTQGFQDLKDKVRQLLEKNPEGILLKNLAFYYQRMFGLSFPVDELGFRDVESLIMMMPDTATLVYKGYGRLLVMLVEEMPVDSLNIGDEKLSRLSIPADSVGWGFSYSYCEYPPIQDYIEVYVATVFTPHRLSIQLKDKLRNDALDDLMDELESIYSYPEGNKYEFPECMIAVGQVCCALYLSDNNWHRAVITGIPKVDFLEVLYVDYGTVATVSRSSLRLLKSCFLKLPIQAYNARLAFIAPSEDKWTMKARDRLLAMTAGKPLIALITEIQNDELYLLLSDTTTEEDIHINDALVEEGLAVFARTQDDLDQLLPPPLEGDVPQPDLAMLTLEDVTEFDENASDDQRELLDMTQEQEESPLAPEDGAEVDVPLPDGGSNPPSEDKSRDLPPLEAIADEAPWIVKRIDFHDGYQVHLINHDSDACLTVVEVADLMCGEDESEPEDILYQQVDNLGVEIPLLTAVEKESPRLFEELRSFDLLDDSEDFILMMPFTSAMLLLSSCSSVRMDTVQQLQEIAENFGVFGDLVGSDIDESAKDELDLSLDVEELNMTLSALQFRRKRILGDMMVSHDSNGVDHLSYIERKIEEISQKLEATKSHMQQQEVADKMVSLTNSALPHREPEQSNSPVTPNRPLSVVSYSDGSTESQGRLVQPVQPLPREEEKSSLASQPPPVNVQQSDQRDTLCLTQAAVGQSQSLHQPLFNQMAPSTQPGYQFAACQNTPNPGFPNPQATRLLAPSPSEPFFAPHQLTHSQYPLMGGANQGYQQHLRSGDFVPLPQPVNPNPWLGPPPQTHVMSQYPLPQQIAIAQFVPIPVSDPPRPFIVNPQRYGPGPPGPGMPRQMQEGQGSWR</sequence>
<evidence type="ECO:0000259" key="7">
    <source>
        <dbReference type="PROSITE" id="PS51644"/>
    </source>
</evidence>